<reference evidence="2 3" key="1">
    <citation type="submission" date="2020-08" db="EMBL/GenBank/DDBJ databases">
        <title>Genomic Encyclopedia of Type Strains, Phase IV (KMG-IV): sequencing the most valuable type-strain genomes for metagenomic binning, comparative biology and taxonomic classification.</title>
        <authorList>
            <person name="Goeker M."/>
        </authorList>
    </citation>
    <scope>NUCLEOTIDE SEQUENCE [LARGE SCALE GENOMIC DNA]</scope>
    <source>
        <strain evidence="2 3">YC6886</strain>
    </source>
</reference>
<dbReference type="EMBL" id="JACHFD010000022">
    <property type="protein sequence ID" value="MBB5353239.1"/>
    <property type="molecule type" value="Genomic_DNA"/>
</dbReference>
<evidence type="ECO:0000256" key="1">
    <source>
        <dbReference type="SAM" id="SignalP"/>
    </source>
</evidence>
<dbReference type="SUPFAM" id="SSF55486">
    <property type="entry name" value="Metalloproteases ('zincins'), catalytic domain"/>
    <property type="match status" value="1"/>
</dbReference>
<feature type="chain" id="PRO_5032603402" evidence="1">
    <location>
        <begin position="21"/>
        <end position="258"/>
    </location>
</feature>
<comment type="caution">
    <text evidence="2">The sequence shown here is derived from an EMBL/GenBank/DDBJ whole genome shotgun (WGS) entry which is preliminary data.</text>
</comment>
<name>A0A840VHE8_9BACT</name>
<keyword evidence="3" id="KW-1185">Reference proteome</keyword>
<proteinExistence type="predicted"/>
<organism evidence="2 3">
    <name type="scientific">Haloferula luteola</name>
    <dbReference type="NCBI Taxonomy" id="595692"/>
    <lineage>
        <taxon>Bacteria</taxon>
        <taxon>Pseudomonadati</taxon>
        <taxon>Verrucomicrobiota</taxon>
        <taxon>Verrucomicrobiia</taxon>
        <taxon>Verrucomicrobiales</taxon>
        <taxon>Verrucomicrobiaceae</taxon>
        <taxon>Haloferula</taxon>
    </lineage>
</organism>
<accession>A0A840VHE8</accession>
<sequence length="258" mass="28745">MKLRSLLALLSAILVLHAAAAPSTGPRHWNSQDGRTLFGTFVSADPEALSITIRRPNGTTVEIPVDQLAGEDIIFASKLVEASIAEAKAAELEKKKKKSLDGPLTFSLSQGSEDWPEDRKRMIVKAMEEAVAYFNENADFKKHVTANNSPGTPTADANYDGWINWGGSISRRVALHEIAHTLGIGTHWDWQKHIKDGQWTGKHAVAQLKEFDGPDAVLHADRMHFWPYGLNFDNESSKKNDMRFLKMVEAFRKDLGIR</sequence>
<dbReference type="Proteomes" id="UP000557717">
    <property type="component" value="Unassembled WGS sequence"/>
</dbReference>
<evidence type="ECO:0000313" key="3">
    <source>
        <dbReference type="Proteomes" id="UP000557717"/>
    </source>
</evidence>
<dbReference type="RefSeq" id="WP_184020909.1">
    <property type="nucleotide sequence ID" value="NZ_JACHFD010000022.1"/>
</dbReference>
<gene>
    <name evidence="2" type="ORF">HNR46_003494</name>
</gene>
<evidence type="ECO:0000313" key="2">
    <source>
        <dbReference type="EMBL" id="MBB5353239.1"/>
    </source>
</evidence>
<feature type="signal peptide" evidence="1">
    <location>
        <begin position="1"/>
        <end position="20"/>
    </location>
</feature>
<dbReference type="Gene3D" id="2.30.30.700">
    <property type="entry name" value="SLA1 homology domain 1"/>
    <property type="match status" value="1"/>
</dbReference>
<protein>
    <submittedName>
        <fullName evidence="2">Uncharacterized protein</fullName>
    </submittedName>
</protein>
<keyword evidence="1" id="KW-0732">Signal</keyword>
<dbReference type="AlphaFoldDB" id="A0A840VHE8"/>